<dbReference type="PANTHER" id="PTHR31024:SF3">
    <property type="entry name" value="C-TYPE LECTIN-RELATED"/>
    <property type="match status" value="1"/>
</dbReference>
<feature type="non-terminal residue" evidence="2">
    <location>
        <position position="1"/>
    </location>
</feature>
<evidence type="ECO:0000259" key="1">
    <source>
        <dbReference type="PROSITE" id="PS50041"/>
    </source>
</evidence>
<accession>A0AAN5I4T2</accession>
<gene>
    <name evidence="2" type="ORF">PMAYCL1PPCAC_21749</name>
</gene>
<dbReference type="Gene3D" id="3.10.100.10">
    <property type="entry name" value="Mannose-Binding Protein A, subunit A"/>
    <property type="match status" value="1"/>
</dbReference>
<comment type="caution">
    <text evidence="2">The sequence shown here is derived from an EMBL/GenBank/DDBJ whole genome shotgun (WGS) entry which is preliminary data.</text>
</comment>
<proteinExistence type="predicted"/>
<dbReference type="Pfam" id="PF00059">
    <property type="entry name" value="Lectin_C"/>
    <property type="match status" value="1"/>
</dbReference>
<keyword evidence="3" id="KW-1185">Reference proteome</keyword>
<reference evidence="3" key="1">
    <citation type="submission" date="2022-10" db="EMBL/GenBank/DDBJ databases">
        <title>Genome assembly of Pristionchus species.</title>
        <authorList>
            <person name="Yoshida K."/>
            <person name="Sommer R.J."/>
        </authorList>
    </citation>
    <scope>NUCLEOTIDE SEQUENCE [LARGE SCALE GENOMIC DNA]</scope>
    <source>
        <strain evidence="3">RS5460</strain>
    </source>
</reference>
<evidence type="ECO:0000313" key="3">
    <source>
        <dbReference type="Proteomes" id="UP001328107"/>
    </source>
</evidence>
<sequence length="75" mass="8356">SLTGGCYTASSKGLPFNQAKTNCFDGHGVIAEIHDEQKASFLQQVMSSSKSDYFWIGYEKLNDVDWSWEDGADDK</sequence>
<dbReference type="InterPro" id="IPR016187">
    <property type="entry name" value="CTDL_fold"/>
</dbReference>
<evidence type="ECO:0000313" key="2">
    <source>
        <dbReference type="EMBL" id="GMR51554.1"/>
    </source>
</evidence>
<protein>
    <recommendedName>
        <fullName evidence="1">C-type lectin domain-containing protein</fullName>
    </recommendedName>
</protein>
<dbReference type="SUPFAM" id="SSF56436">
    <property type="entry name" value="C-type lectin-like"/>
    <property type="match status" value="1"/>
</dbReference>
<dbReference type="AlphaFoldDB" id="A0AAN5I4T2"/>
<dbReference type="PROSITE" id="PS50041">
    <property type="entry name" value="C_TYPE_LECTIN_2"/>
    <property type="match status" value="1"/>
</dbReference>
<dbReference type="PANTHER" id="PTHR31024">
    <property type="entry name" value="C-TYPE LECTIN"/>
    <property type="match status" value="1"/>
</dbReference>
<dbReference type="InterPro" id="IPR016186">
    <property type="entry name" value="C-type_lectin-like/link_sf"/>
</dbReference>
<dbReference type="EMBL" id="BTRK01000005">
    <property type="protein sequence ID" value="GMR51554.1"/>
    <property type="molecule type" value="Genomic_DNA"/>
</dbReference>
<dbReference type="CDD" id="cd00037">
    <property type="entry name" value="CLECT"/>
    <property type="match status" value="1"/>
</dbReference>
<organism evidence="2 3">
    <name type="scientific">Pristionchus mayeri</name>
    <dbReference type="NCBI Taxonomy" id="1317129"/>
    <lineage>
        <taxon>Eukaryota</taxon>
        <taxon>Metazoa</taxon>
        <taxon>Ecdysozoa</taxon>
        <taxon>Nematoda</taxon>
        <taxon>Chromadorea</taxon>
        <taxon>Rhabditida</taxon>
        <taxon>Rhabditina</taxon>
        <taxon>Diplogasteromorpha</taxon>
        <taxon>Diplogasteroidea</taxon>
        <taxon>Neodiplogasteridae</taxon>
        <taxon>Pristionchus</taxon>
    </lineage>
</organism>
<dbReference type="InterPro" id="IPR001304">
    <property type="entry name" value="C-type_lectin-like"/>
</dbReference>
<name>A0AAN5I4T2_9BILA</name>
<dbReference type="Proteomes" id="UP001328107">
    <property type="component" value="Unassembled WGS sequence"/>
</dbReference>
<feature type="domain" description="C-type lectin" evidence="1">
    <location>
        <begin position="2"/>
        <end position="75"/>
    </location>
</feature>